<dbReference type="EMBL" id="JABSTQ010010355">
    <property type="protein sequence ID" value="KAG0421506.1"/>
    <property type="molecule type" value="Genomic_DNA"/>
</dbReference>
<dbReference type="Proteomes" id="UP000805193">
    <property type="component" value="Unassembled WGS sequence"/>
</dbReference>
<reference evidence="1 2" key="1">
    <citation type="journal article" date="2020" name="Cell">
        <title>Large-Scale Comparative Analyses of Tick Genomes Elucidate Their Genetic Diversity and Vector Capacities.</title>
        <authorList>
            <consortium name="Tick Genome and Microbiome Consortium (TIGMIC)"/>
            <person name="Jia N."/>
            <person name="Wang J."/>
            <person name="Shi W."/>
            <person name="Du L."/>
            <person name="Sun Y."/>
            <person name="Zhan W."/>
            <person name="Jiang J.F."/>
            <person name="Wang Q."/>
            <person name="Zhang B."/>
            <person name="Ji P."/>
            <person name="Bell-Sakyi L."/>
            <person name="Cui X.M."/>
            <person name="Yuan T.T."/>
            <person name="Jiang B.G."/>
            <person name="Yang W.F."/>
            <person name="Lam T.T."/>
            <person name="Chang Q.C."/>
            <person name="Ding S.J."/>
            <person name="Wang X.J."/>
            <person name="Zhu J.G."/>
            <person name="Ruan X.D."/>
            <person name="Zhao L."/>
            <person name="Wei J.T."/>
            <person name="Ye R.Z."/>
            <person name="Que T.C."/>
            <person name="Du C.H."/>
            <person name="Zhou Y.H."/>
            <person name="Cheng J.X."/>
            <person name="Dai P.F."/>
            <person name="Guo W.B."/>
            <person name="Han X.H."/>
            <person name="Huang E.J."/>
            <person name="Li L.F."/>
            <person name="Wei W."/>
            <person name="Gao Y.C."/>
            <person name="Liu J.Z."/>
            <person name="Shao H.Z."/>
            <person name="Wang X."/>
            <person name="Wang C.C."/>
            <person name="Yang T.C."/>
            <person name="Huo Q.B."/>
            <person name="Li W."/>
            <person name="Chen H.Y."/>
            <person name="Chen S.E."/>
            <person name="Zhou L.G."/>
            <person name="Ni X.B."/>
            <person name="Tian J.H."/>
            <person name="Sheng Y."/>
            <person name="Liu T."/>
            <person name="Pan Y.S."/>
            <person name="Xia L.Y."/>
            <person name="Li J."/>
            <person name="Zhao F."/>
            <person name="Cao W.C."/>
        </authorList>
    </citation>
    <scope>NUCLEOTIDE SEQUENCE [LARGE SCALE GENOMIC DNA]</scope>
    <source>
        <strain evidence="1">Iper-2018</strain>
    </source>
</reference>
<comment type="caution">
    <text evidence="1">The sequence shown here is derived from an EMBL/GenBank/DDBJ whole genome shotgun (WGS) entry which is preliminary data.</text>
</comment>
<sequence length="302" mass="33719">MNLPGLSDFERRILKKECGAGRRAVRGHTAQAPRRVSASVRFDSRGSLVGLVSRVSRNSATGAAGATSASRRGVRCAQSLASEFASERSEDAPALASQKVADRDRTNRTPRPQGSGAARNGTEETRKAAVYIYESCVDRVDFATFFTYLKLPDTFLSWFFVTELHLWMCMTRAMAEPDERRATYLQSELVRSLWSDTEARLKKLGSMSSSVKREALQDLCDHFNAALLLYDEGAQGDDKALAGALWRVMLMCEGNDPSALETLVCYVRRQMHRLDGMTIDEFTKEDNLSWTPLLECRPDNLQ</sequence>
<protein>
    <submittedName>
        <fullName evidence="1">Uncharacterized protein</fullName>
    </submittedName>
</protein>
<name>A0AC60PL44_IXOPE</name>
<gene>
    <name evidence="1" type="ORF">HPB47_002601</name>
</gene>
<keyword evidence="2" id="KW-1185">Reference proteome</keyword>
<accession>A0AC60PL44</accession>
<evidence type="ECO:0000313" key="1">
    <source>
        <dbReference type="EMBL" id="KAG0421506.1"/>
    </source>
</evidence>
<proteinExistence type="predicted"/>
<organism evidence="1 2">
    <name type="scientific">Ixodes persulcatus</name>
    <name type="common">Taiga tick</name>
    <dbReference type="NCBI Taxonomy" id="34615"/>
    <lineage>
        <taxon>Eukaryota</taxon>
        <taxon>Metazoa</taxon>
        <taxon>Ecdysozoa</taxon>
        <taxon>Arthropoda</taxon>
        <taxon>Chelicerata</taxon>
        <taxon>Arachnida</taxon>
        <taxon>Acari</taxon>
        <taxon>Parasitiformes</taxon>
        <taxon>Ixodida</taxon>
        <taxon>Ixodoidea</taxon>
        <taxon>Ixodidae</taxon>
        <taxon>Ixodinae</taxon>
        <taxon>Ixodes</taxon>
    </lineage>
</organism>
<evidence type="ECO:0000313" key="2">
    <source>
        <dbReference type="Proteomes" id="UP000805193"/>
    </source>
</evidence>